<evidence type="ECO:0000313" key="3">
    <source>
        <dbReference type="EMBL" id="KAK9405517.1"/>
    </source>
</evidence>
<dbReference type="Proteomes" id="UP001474421">
    <property type="component" value="Unassembled WGS sequence"/>
</dbReference>
<dbReference type="SUPFAM" id="SSF48726">
    <property type="entry name" value="Immunoglobulin"/>
    <property type="match status" value="1"/>
</dbReference>
<protein>
    <recommendedName>
        <fullName evidence="2">Immunoglobulin V-set domain-containing protein</fullName>
    </recommendedName>
</protein>
<dbReference type="InterPro" id="IPR036179">
    <property type="entry name" value="Ig-like_dom_sf"/>
</dbReference>
<accession>A0AAW1BU09</accession>
<evidence type="ECO:0000259" key="2">
    <source>
        <dbReference type="Pfam" id="PF07686"/>
    </source>
</evidence>
<feature type="chain" id="PRO_5044002027" description="Immunoglobulin V-set domain-containing protein" evidence="1">
    <location>
        <begin position="20"/>
        <end position="101"/>
    </location>
</feature>
<gene>
    <name evidence="3" type="ORF">NXF25_004291</name>
</gene>
<comment type="caution">
    <text evidence="3">The sequence shown here is derived from an EMBL/GenBank/DDBJ whole genome shotgun (WGS) entry which is preliminary data.</text>
</comment>
<dbReference type="AlphaFoldDB" id="A0AAW1BU09"/>
<evidence type="ECO:0000313" key="4">
    <source>
        <dbReference type="Proteomes" id="UP001474421"/>
    </source>
</evidence>
<organism evidence="3 4">
    <name type="scientific">Crotalus adamanteus</name>
    <name type="common">Eastern diamondback rattlesnake</name>
    <dbReference type="NCBI Taxonomy" id="8729"/>
    <lineage>
        <taxon>Eukaryota</taxon>
        <taxon>Metazoa</taxon>
        <taxon>Chordata</taxon>
        <taxon>Craniata</taxon>
        <taxon>Vertebrata</taxon>
        <taxon>Euteleostomi</taxon>
        <taxon>Lepidosauria</taxon>
        <taxon>Squamata</taxon>
        <taxon>Bifurcata</taxon>
        <taxon>Unidentata</taxon>
        <taxon>Episquamata</taxon>
        <taxon>Toxicofera</taxon>
        <taxon>Serpentes</taxon>
        <taxon>Colubroidea</taxon>
        <taxon>Viperidae</taxon>
        <taxon>Crotalinae</taxon>
        <taxon>Crotalus</taxon>
    </lineage>
</organism>
<dbReference type="EMBL" id="JAOTOJ010000002">
    <property type="protein sequence ID" value="KAK9405517.1"/>
    <property type="molecule type" value="Genomic_DNA"/>
</dbReference>
<dbReference type="InterPro" id="IPR013783">
    <property type="entry name" value="Ig-like_fold"/>
</dbReference>
<feature type="signal peptide" evidence="1">
    <location>
        <begin position="1"/>
        <end position="19"/>
    </location>
</feature>
<feature type="domain" description="Immunoglobulin V-set" evidence="2">
    <location>
        <begin position="25"/>
        <end position="101"/>
    </location>
</feature>
<dbReference type="Gene3D" id="2.60.40.10">
    <property type="entry name" value="Immunoglobulins"/>
    <property type="match status" value="1"/>
</dbReference>
<keyword evidence="1" id="KW-0732">Signal</keyword>
<dbReference type="InterPro" id="IPR013106">
    <property type="entry name" value="Ig_V-set"/>
</dbReference>
<dbReference type="PANTHER" id="PTHR23267">
    <property type="entry name" value="IMMUNOGLOBULIN LIGHT CHAIN"/>
    <property type="match status" value="1"/>
</dbReference>
<sequence length="101" mass="10570">MGWAVIFLAVLTYSTGIDSQPAWIQPPSSSVAPGGTITLPCTTEVTNTIYWYQQKSGKGPLFVHCDGCSSRGEGIPNRFTATRSGTTGSLAITNAEAGDEA</sequence>
<dbReference type="InterPro" id="IPR050150">
    <property type="entry name" value="IgV_Light_Chain"/>
</dbReference>
<keyword evidence="4" id="KW-1185">Reference proteome</keyword>
<reference evidence="3 4" key="1">
    <citation type="journal article" date="2024" name="Proc. Natl. Acad. Sci. U.S.A.">
        <title>The genetic regulatory architecture and epigenomic basis for age-related changes in rattlesnake venom.</title>
        <authorList>
            <person name="Hogan M.P."/>
            <person name="Holding M.L."/>
            <person name="Nystrom G.S."/>
            <person name="Colston T.J."/>
            <person name="Bartlett D.A."/>
            <person name="Mason A.J."/>
            <person name="Ellsworth S.A."/>
            <person name="Rautsaw R.M."/>
            <person name="Lawrence K.C."/>
            <person name="Strickland J.L."/>
            <person name="He B."/>
            <person name="Fraser P."/>
            <person name="Margres M.J."/>
            <person name="Gilbert D.M."/>
            <person name="Gibbs H.L."/>
            <person name="Parkinson C.L."/>
            <person name="Rokyta D.R."/>
        </authorList>
    </citation>
    <scope>NUCLEOTIDE SEQUENCE [LARGE SCALE GENOMIC DNA]</scope>
    <source>
        <strain evidence="3">DRR0105</strain>
    </source>
</reference>
<dbReference type="Pfam" id="PF07686">
    <property type="entry name" value="V-set"/>
    <property type="match status" value="1"/>
</dbReference>
<feature type="non-terminal residue" evidence="3">
    <location>
        <position position="101"/>
    </location>
</feature>
<name>A0AAW1BU09_CROAD</name>
<proteinExistence type="predicted"/>
<evidence type="ECO:0000256" key="1">
    <source>
        <dbReference type="SAM" id="SignalP"/>
    </source>
</evidence>